<keyword evidence="3" id="KW-0677">Repeat</keyword>
<dbReference type="InterPro" id="IPR001878">
    <property type="entry name" value="Znf_CCHC"/>
</dbReference>
<organism evidence="10 11">
    <name type="scientific">Filobasidium floriforme</name>
    <dbReference type="NCBI Taxonomy" id="5210"/>
    <lineage>
        <taxon>Eukaryota</taxon>
        <taxon>Fungi</taxon>
        <taxon>Dikarya</taxon>
        <taxon>Basidiomycota</taxon>
        <taxon>Agaricomycotina</taxon>
        <taxon>Tremellomycetes</taxon>
        <taxon>Filobasidiales</taxon>
        <taxon>Filobasidiaceae</taxon>
        <taxon>Filobasidium</taxon>
    </lineage>
</organism>
<evidence type="ECO:0000313" key="11">
    <source>
        <dbReference type="Proteomes" id="UP000812966"/>
    </source>
</evidence>
<dbReference type="FunFam" id="4.10.60.10:FF:000091">
    <property type="entry name" value="Zinc finger CCHC-type-containing 9"/>
    <property type="match status" value="1"/>
</dbReference>
<reference evidence="10" key="1">
    <citation type="submission" date="2020-04" db="EMBL/GenBank/DDBJ databases">
        <title>Analysis of mating type loci in Filobasidium floriforme.</title>
        <authorList>
            <person name="Nowrousian M."/>
        </authorList>
    </citation>
    <scope>NUCLEOTIDE SEQUENCE</scope>
    <source>
        <strain evidence="10">CBS 6242</strain>
    </source>
</reference>
<keyword evidence="7" id="KW-0175">Coiled coil</keyword>
<sequence length="386" mass="41202">MTRVTAFGFPKKGNTASTWEELTGNASSSTGNEGAKAESSEMAVQREAGAGSGDKKRKRREDKVEEGSGRTGGWGKNDDIKRKAERTEQRRVGRIENKNSSTICFACRQKGHAARECPNVLLAAQTPDAEGAGIEGSGAGSKKGMKRGKGQMGSDVAGAGGRCYRCDSTQHPLSKCPKPASVGLPFASCFICLQKGHLASKCPQNDRGVYPNGGSCKVCGKVDHRASDCPDDKRGKKPAEGDEGGDYHQELKALGDENGVVFGIGSGAGADEDDFMVVKRKRVELEKKVAEQRVVEKAQKLAKKIKEKRDFERQTREIAGETGGMTGNSEIDVNKDLQARAKVGPPPVEISKPALAATDQTPVKQAAPRRPLAARVPPKKPKVVIF</sequence>
<keyword evidence="11" id="KW-1185">Reference proteome</keyword>
<evidence type="ECO:0000259" key="9">
    <source>
        <dbReference type="PROSITE" id="PS50158"/>
    </source>
</evidence>
<comment type="caution">
    <text evidence="10">The sequence shown here is derived from an EMBL/GenBank/DDBJ whole genome shotgun (WGS) entry which is preliminary data.</text>
</comment>
<proteinExistence type="predicted"/>
<feature type="domain" description="CCHC-type" evidence="9">
    <location>
        <begin position="104"/>
        <end position="119"/>
    </location>
</feature>
<feature type="region of interest" description="Disordered" evidence="8">
    <location>
        <begin position="227"/>
        <end position="247"/>
    </location>
</feature>
<feature type="compositionally biased region" description="Polar residues" evidence="8">
    <location>
        <begin position="14"/>
        <end position="32"/>
    </location>
</feature>
<dbReference type="PANTHER" id="PTHR46242:SF1">
    <property type="entry name" value="ZINC FINGER CCHC DOMAIN-CONTAINING PROTEIN 9"/>
    <property type="match status" value="1"/>
</dbReference>
<accession>A0A8K0NMX1</accession>
<feature type="domain" description="CCHC-type" evidence="9">
    <location>
        <begin position="216"/>
        <end position="231"/>
    </location>
</feature>
<feature type="region of interest" description="Disordered" evidence="8">
    <location>
        <begin position="130"/>
        <end position="153"/>
    </location>
</feature>
<name>A0A8K0NMX1_9TREE</name>
<evidence type="ECO:0000256" key="6">
    <source>
        <dbReference type="PROSITE-ProRule" id="PRU00047"/>
    </source>
</evidence>
<keyword evidence="1" id="KW-0507">mRNA processing</keyword>
<evidence type="ECO:0000256" key="3">
    <source>
        <dbReference type="ARBA" id="ARBA00022737"/>
    </source>
</evidence>
<evidence type="ECO:0000256" key="5">
    <source>
        <dbReference type="ARBA" id="ARBA00022833"/>
    </source>
</evidence>
<dbReference type="PANTHER" id="PTHR46242">
    <property type="entry name" value="ZINC FINGER CCHC DOMAIN-CONTAINING PROTEIN 9 ZCCHC9"/>
    <property type="match status" value="1"/>
</dbReference>
<gene>
    <name evidence="10" type="ORF">FFLO_03773</name>
</gene>
<feature type="domain" description="CCHC-type" evidence="9">
    <location>
        <begin position="189"/>
        <end position="204"/>
    </location>
</feature>
<dbReference type="InterPro" id="IPR042246">
    <property type="entry name" value="ZCCHC9"/>
</dbReference>
<evidence type="ECO:0000256" key="7">
    <source>
        <dbReference type="SAM" id="Coils"/>
    </source>
</evidence>
<dbReference type="Proteomes" id="UP000812966">
    <property type="component" value="Unassembled WGS sequence"/>
</dbReference>
<feature type="region of interest" description="Disordered" evidence="8">
    <location>
        <begin position="343"/>
        <end position="386"/>
    </location>
</feature>
<feature type="compositionally biased region" description="Basic residues" evidence="8">
    <location>
        <begin position="377"/>
        <end position="386"/>
    </location>
</feature>
<keyword evidence="4 6" id="KW-0863">Zinc-finger</keyword>
<dbReference type="GO" id="GO:0006397">
    <property type="term" value="P:mRNA processing"/>
    <property type="evidence" value="ECO:0007669"/>
    <property type="project" value="UniProtKB-KW"/>
</dbReference>
<dbReference type="SUPFAM" id="SSF57756">
    <property type="entry name" value="Retrovirus zinc finger-like domains"/>
    <property type="match status" value="2"/>
</dbReference>
<protein>
    <recommendedName>
        <fullName evidence="9">CCHC-type domain-containing protein</fullName>
    </recommendedName>
</protein>
<dbReference type="GO" id="GO:0005730">
    <property type="term" value="C:nucleolus"/>
    <property type="evidence" value="ECO:0007669"/>
    <property type="project" value="TreeGrafter"/>
</dbReference>
<dbReference type="GO" id="GO:0003676">
    <property type="term" value="F:nucleic acid binding"/>
    <property type="evidence" value="ECO:0007669"/>
    <property type="project" value="InterPro"/>
</dbReference>
<dbReference type="PROSITE" id="PS50158">
    <property type="entry name" value="ZF_CCHC"/>
    <property type="match status" value="3"/>
</dbReference>
<evidence type="ECO:0000256" key="8">
    <source>
        <dbReference type="SAM" id="MobiDB-lite"/>
    </source>
</evidence>
<dbReference type="InterPro" id="IPR036875">
    <property type="entry name" value="Znf_CCHC_sf"/>
</dbReference>
<dbReference type="Pfam" id="PF00098">
    <property type="entry name" value="zf-CCHC"/>
    <property type="match status" value="2"/>
</dbReference>
<feature type="region of interest" description="Disordered" evidence="8">
    <location>
        <begin position="1"/>
        <end position="92"/>
    </location>
</feature>
<dbReference type="Gene3D" id="4.10.60.10">
    <property type="entry name" value="Zinc finger, CCHC-type"/>
    <property type="match status" value="2"/>
</dbReference>
<evidence type="ECO:0000313" key="10">
    <source>
        <dbReference type="EMBL" id="KAG7532145.1"/>
    </source>
</evidence>
<evidence type="ECO:0000256" key="1">
    <source>
        <dbReference type="ARBA" id="ARBA00022664"/>
    </source>
</evidence>
<feature type="compositionally biased region" description="Low complexity" evidence="8">
    <location>
        <begin position="366"/>
        <end position="376"/>
    </location>
</feature>
<feature type="coiled-coil region" evidence="7">
    <location>
        <begin position="280"/>
        <end position="315"/>
    </location>
</feature>
<dbReference type="AlphaFoldDB" id="A0A8K0NMX1"/>
<keyword evidence="5" id="KW-0862">Zinc</keyword>
<evidence type="ECO:0000256" key="4">
    <source>
        <dbReference type="ARBA" id="ARBA00022771"/>
    </source>
</evidence>
<feature type="compositionally biased region" description="Basic and acidic residues" evidence="8">
    <location>
        <begin position="76"/>
        <end position="92"/>
    </location>
</feature>
<dbReference type="EMBL" id="JABELV010000072">
    <property type="protein sequence ID" value="KAG7532145.1"/>
    <property type="molecule type" value="Genomic_DNA"/>
</dbReference>
<dbReference type="SMART" id="SM00343">
    <property type="entry name" value="ZnF_C2HC"/>
    <property type="match status" value="4"/>
</dbReference>
<evidence type="ECO:0000256" key="2">
    <source>
        <dbReference type="ARBA" id="ARBA00022723"/>
    </source>
</evidence>
<dbReference type="GO" id="GO:0008270">
    <property type="term" value="F:zinc ion binding"/>
    <property type="evidence" value="ECO:0007669"/>
    <property type="project" value="UniProtKB-KW"/>
</dbReference>
<keyword evidence="2" id="KW-0479">Metal-binding</keyword>